<keyword evidence="3" id="KW-0472">Membrane</keyword>
<proteinExistence type="inferred from homology"/>
<keyword evidence="4" id="KW-0547">Nucleotide-binding</keyword>
<dbReference type="RefSeq" id="WP_390209890.1">
    <property type="nucleotide sequence ID" value="NZ_JBHLXJ010000002.1"/>
</dbReference>
<keyword evidence="6" id="KW-0029">Amino-acid transport</keyword>
<dbReference type="SMART" id="SM00382">
    <property type="entry name" value="AAA"/>
    <property type="match status" value="1"/>
</dbReference>
<keyword evidence="5 8" id="KW-0067">ATP-binding</keyword>
<evidence type="ECO:0000256" key="6">
    <source>
        <dbReference type="ARBA" id="ARBA00022970"/>
    </source>
</evidence>
<dbReference type="PROSITE" id="PS00211">
    <property type="entry name" value="ABC_TRANSPORTER_1"/>
    <property type="match status" value="1"/>
</dbReference>
<dbReference type="Pfam" id="PF00005">
    <property type="entry name" value="ABC_tran"/>
    <property type="match status" value="1"/>
</dbReference>
<dbReference type="GO" id="GO:0005524">
    <property type="term" value="F:ATP binding"/>
    <property type="evidence" value="ECO:0007669"/>
    <property type="project" value="UniProtKB-KW"/>
</dbReference>
<evidence type="ECO:0000313" key="9">
    <source>
        <dbReference type="Proteomes" id="UP001589844"/>
    </source>
</evidence>
<dbReference type="EMBL" id="JBHLXJ010000002">
    <property type="protein sequence ID" value="MFC0348597.1"/>
    <property type="molecule type" value="Genomic_DNA"/>
</dbReference>
<evidence type="ECO:0000256" key="1">
    <source>
        <dbReference type="ARBA" id="ARBA00005417"/>
    </source>
</evidence>
<dbReference type="InterPro" id="IPR003439">
    <property type="entry name" value="ABC_transporter-like_ATP-bd"/>
</dbReference>
<dbReference type="PANTHER" id="PTHR43820:SF2">
    <property type="entry name" value="ABC TRANSPORTER ATP-BINDING PROTEIN"/>
    <property type="match status" value="1"/>
</dbReference>
<reference evidence="8 9" key="1">
    <citation type="submission" date="2024-09" db="EMBL/GenBank/DDBJ databases">
        <authorList>
            <person name="Sun Q."/>
            <person name="Mori K."/>
        </authorList>
    </citation>
    <scope>NUCLEOTIDE SEQUENCE [LARGE SCALE GENOMIC DNA]</scope>
    <source>
        <strain evidence="8 9">CCM 8677</strain>
    </source>
</reference>
<sequence>MLQVEHLHAYYDQSHILHGLNFEIQAGEVLALLGRNGAGRSTTLKAIMGMVRAEGSIRYRGKQLLGLPSFKIAQAGIAYVPENREIFAELSVEQNLRLGQKLGISKQTPWQLEEMYALFPILLERRHTKAGVLSGGEQQMLSLSRSLLGNPDLLLIDEPTEGLAPKVIDVLRDFFIKIKQRGIAILLVEQKLNLALQVADRFLIMGHGQAVFEGEQQALLANDIIRQEWLEVG</sequence>
<keyword evidence="3" id="KW-1003">Cell membrane</keyword>
<protein>
    <submittedName>
        <fullName evidence="8">ABC transporter ATP-binding protein</fullName>
    </submittedName>
</protein>
<evidence type="ECO:0000256" key="3">
    <source>
        <dbReference type="ARBA" id="ARBA00022475"/>
    </source>
</evidence>
<dbReference type="CDD" id="cd03224">
    <property type="entry name" value="ABC_TM1139_LivF_branched"/>
    <property type="match status" value="1"/>
</dbReference>
<comment type="similarity">
    <text evidence="1">Belongs to the ABC transporter superfamily.</text>
</comment>
<evidence type="ECO:0000256" key="5">
    <source>
        <dbReference type="ARBA" id="ARBA00022840"/>
    </source>
</evidence>
<keyword evidence="2" id="KW-0813">Transport</keyword>
<feature type="domain" description="ABC transporter" evidence="7">
    <location>
        <begin position="2"/>
        <end position="232"/>
    </location>
</feature>
<name>A0ABV6IAB1_9BURK</name>
<dbReference type="SUPFAM" id="SSF52540">
    <property type="entry name" value="P-loop containing nucleoside triphosphate hydrolases"/>
    <property type="match status" value="1"/>
</dbReference>
<dbReference type="InterPro" id="IPR052156">
    <property type="entry name" value="BCAA_Transport_ATP-bd_LivF"/>
</dbReference>
<evidence type="ECO:0000313" key="8">
    <source>
        <dbReference type="EMBL" id="MFC0348597.1"/>
    </source>
</evidence>
<keyword evidence="9" id="KW-1185">Reference proteome</keyword>
<dbReference type="InterPro" id="IPR017871">
    <property type="entry name" value="ABC_transporter-like_CS"/>
</dbReference>
<evidence type="ECO:0000256" key="4">
    <source>
        <dbReference type="ARBA" id="ARBA00022741"/>
    </source>
</evidence>
<organism evidence="8 9">
    <name type="scientific">Undibacterium danionis</name>
    <dbReference type="NCBI Taxonomy" id="1812100"/>
    <lineage>
        <taxon>Bacteria</taxon>
        <taxon>Pseudomonadati</taxon>
        <taxon>Pseudomonadota</taxon>
        <taxon>Betaproteobacteria</taxon>
        <taxon>Burkholderiales</taxon>
        <taxon>Oxalobacteraceae</taxon>
        <taxon>Undibacterium</taxon>
    </lineage>
</organism>
<dbReference type="Gene3D" id="3.40.50.300">
    <property type="entry name" value="P-loop containing nucleotide triphosphate hydrolases"/>
    <property type="match status" value="1"/>
</dbReference>
<gene>
    <name evidence="8" type="ORF">ACFFJH_02165</name>
</gene>
<evidence type="ECO:0000259" key="7">
    <source>
        <dbReference type="PROSITE" id="PS50893"/>
    </source>
</evidence>
<dbReference type="PANTHER" id="PTHR43820">
    <property type="entry name" value="HIGH-AFFINITY BRANCHED-CHAIN AMINO ACID TRANSPORT ATP-BINDING PROTEIN LIVF"/>
    <property type="match status" value="1"/>
</dbReference>
<comment type="caution">
    <text evidence="8">The sequence shown here is derived from an EMBL/GenBank/DDBJ whole genome shotgun (WGS) entry which is preliminary data.</text>
</comment>
<accession>A0ABV6IAB1</accession>
<dbReference type="InterPro" id="IPR003593">
    <property type="entry name" value="AAA+_ATPase"/>
</dbReference>
<evidence type="ECO:0000256" key="2">
    <source>
        <dbReference type="ARBA" id="ARBA00022448"/>
    </source>
</evidence>
<dbReference type="InterPro" id="IPR027417">
    <property type="entry name" value="P-loop_NTPase"/>
</dbReference>
<dbReference type="Proteomes" id="UP001589844">
    <property type="component" value="Unassembled WGS sequence"/>
</dbReference>
<dbReference type="PROSITE" id="PS50893">
    <property type="entry name" value="ABC_TRANSPORTER_2"/>
    <property type="match status" value="1"/>
</dbReference>